<feature type="region of interest" description="Disordered" evidence="1">
    <location>
        <begin position="75"/>
        <end position="148"/>
    </location>
</feature>
<reference evidence="3" key="1">
    <citation type="submission" date="2025-08" db="UniProtKB">
        <authorList>
            <consortium name="Ensembl"/>
        </authorList>
    </citation>
    <scope>IDENTIFICATION</scope>
</reference>
<dbReference type="Proteomes" id="UP000264820">
    <property type="component" value="Unplaced"/>
</dbReference>
<dbReference type="AlphaFoldDB" id="A0A3Q2XPH4"/>
<feature type="region of interest" description="Disordered" evidence="1">
    <location>
        <begin position="1"/>
        <end position="46"/>
    </location>
</feature>
<sequence>TQQNREYLQEQKEKEEQIRREKEDGTYREKKTKKKKKKKEDAVPLATAGEAIKKMLEKKKISAKINYDVLKDLNGGQTASEAAGPPEKAAPVTPARKRRRCKQARGHVRAGMVVSMTTDTTGAGPDAAEGDKQEQGEEDEEERDEDDECVGALQLVQRQRTQQSAHCTLPPC</sequence>
<dbReference type="Ensembl" id="ENSHCOT00000003346.1">
    <property type="protein sequence ID" value="ENSHCOP00000006630.1"/>
    <property type="gene ID" value="ENSHCOG00000008466.1"/>
</dbReference>
<accession>A0A3Q2XPH4</accession>
<evidence type="ECO:0000259" key="2">
    <source>
        <dbReference type="Pfam" id="PF07741"/>
    </source>
</evidence>
<evidence type="ECO:0000313" key="4">
    <source>
        <dbReference type="Proteomes" id="UP000264820"/>
    </source>
</evidence>
<dbReference type="STRING" id="109280.ENSHCOP00000006630"/>
<feature type="compositionally biased region" description="Basic residues" evidence="1">
    <location>
        <begin position="95"/>
        <end position="108"/>
    </location>
</feature>
<dbReference type="InterPro" id="IPR011665">
    <property type="entry name" value="BRF1_TBP-bd_dom"/>
</dbReference>
<organism evidence="3 4">
    <name type="scientific">Hippocampus comes</name>
    <name type="common">Tiger tail seahorse</name>
    <dbReference type="NCBI Taxonomy" id="109280"/>
    <lineage>
        <taxon>Eukaryota</taxon>
        <taxon>Metazoa</taxon>
        <taxon>Chordata</taxon>
        <taxon>Craniata</taxon>
        <taxon>Vertebrata</taxon>
        <taxon>Euteleostomi</taxon>
        <taxon>Actinopterygii</taxon>
        <taxon>Neopterygii</taxon>
        <taxon>Teleostei</taxon>
        <taxon>Neoteleostei</taxon>
        <taxon>Acanthomorphata</taxon>
        <taxon>Syngnathiaria</taxon>
        <taxon>Syngnathiformes</taxon>
        <taxon>Syngnathoidei</taxon>
        <taxon>Syngnathidae</taxon>
        <taxon>Hippocampus</taxon>
    </lineage>
</organism>
<feature type="domain" description="Brf1 TBP-binding" evidence="2">
    <location>
        <begin position="2"/>
        <end position="74"/>
    </location>
</feature>
<dbReference type="OMA" id="RMMGAND"/>
<feature type="compositionally biased region" description="Basic and acidic residues" evidence="1">
    <location>
        <begin position="7"/>
        <end position="29"/>
    </location>
</feature>
<feature type="compositionally biased region" description="Low complexity" evidence="1">
    <location>
        <begin position="117"/>
        <end position="127"/>
    </location>
</feature>
<protein>
    <recommendedName>
        <fullName evidence="2">Brf1 TBP-binding domain-containing protein</fullName>
    </recommendedName>
</protein>
<reference evidence="3" key="2">
    <citation type="submission" date="2025-09" db="UniProtKB">
        <authorList>
            <consortium name="Ensembl"/>
        </authorList>
    </citation>
    <scope>IDENTIFICATION</scope>
</reference>
<evidence type="ECO:0000313" key="3">
    <source>
        <dbReference type="Ensembl" id="ENSHCOP00000006630.1"/>
    </source>
</evidence>
<feature type="compositionally biased region" description="Acidic residues" evidence="1">
    <location>
        <begin position="136"/>
        <end position="148"/>
    </location>
</feature>
<keyword evidence="4" id="KW-1185">Reference proteome</keyword>
<dbReference type="GeneTree" id="ENSGT00970000195456"/>
<dbReference type="Pfam" id="PF07741">
    <property type="entry name" value="BRF1"/>
    <property type="match status" value="1"/>
</dbReference>
<proteinExistence type="predicted"/>
<name>A0A3Q2XPH4_HIPCM</name>
<evidence type="ECO:0000256" key="1">
    <source>
        <dbReference type="SAM" id="MobiDB-lite"/>
    </source>
</evidence>